<dbReference type="InterPro" id="IPR005829">
    <property type="entry name" value="Sugar_transporter_CS"/>
</dbReference>
<comment type="subcellular location">
    <subcellularLocation>
        <location evidence="1">Membrane</location>
        <topology evidence="1">Multi-pass membrane protein</topology>
    </subcellularLocation>
</comment>
<feature type="transmembrane region" description="Helical" evidence="5">
    <location>
        <begin position="536"/>
        <end position="560"/>
    </location>
</feature>
<feature type="transmembrane region" description="Helical" evidence="5">
    <location>
        <begin position="599"/>
        <end position="619"/>
    </location>
</feature>
<feature type="transmembrane region" description="Helical" evidence="5">
    <location>
        <begin position="144"/>
        <end position="162"/>
    </location>
</feature>
<dbReference type="PANTHER" id="PTHR48021:SF33">
    <property type="entry name" value="AT22075P-RELATED"/>
    <property type="match status" value="1"/>
</dbReference>
<reference evidence="7 8" key="1">
    <citation type="submission" date="2017-07" db="EMBL/GenBank/DDBJ databases">
        <authorList>
            <person name="Talla V."/>
            <person name="Backstrom N."/>
        </authorList>
    </citation>
    <scope>NUCLEOTIDE SEQUENCE [LARGE SCALE GENOMIC DNA]</scope>
</reference>
<evidence type="ECO:0000256" key="2">
    <source>
        <dbReference type="ARBA" id="ARBA00022692"/>
    </source>
</evidence>
<feature type="transmembrane region" description="Helical" evidence="5">
    <location>
        <begin position="710"/>
        <end position="734"/>
    </location>
</feature>
<dbReference type="InterPro" id="IPR020846">
    <property type="entry name" value="MFS_dom"/>
</dbReference>
<feature type="transmembrane region" description="Helical" evidence="5">
    <location>
        <begin position="510"/>
        <end position="530"/>
    </location>
</feature>
<feature type="transmembrane region" description="Helical" evidence="5">
    <location>
        <begin position="7"/>
        <end position="33"/>
    </location>
</feature>
<feature type="transmembrane region" description="Helical" evidence="5">
    <location>
        <begin position="280"/>
        <end position="303"/>
    </location>
</feature>
<evidence type="ECO:0000256" key="5">
    <source>
        <dbReference type="SAM" id="Phobius"/>
    </source>
</evidence>
<dbReference type="GO" id="GO:0016020">
    <property type="term" value="C:membrane"/>
    <property type="evidence" value="ECO:0007669"/>
    <property type="project" value="UniProtKB-SubCell"/>
</dbReference>
<feature type="transmembrane region" description="Helical" evidence="5">
    <location>
        <begin position="57"/>
        <end position="79"/>
    </location>
</feature>
<name>A0A5E4QQK7_9NEOP</name>
<sequence length="871" mass="95964">MSDKVKLSAFLMQGIATLSIAYLTALTGFVYAWPSYSYDMFTTNRTVLSEVMTTTQISLLGSLTNIGGLIATPLCGFTVDSIGRKYSAMLFGMPHVIAWAIISVATSINLVLFAIFFAGFGAAGQVISSVYVSEISQDAIRGTLTTSVVYGYFIGLLFSYLIGGQLSYYSVIYTHLFLSVLYILLLMFLKESPVFLVLKGKDDEAAESIAFYQRVNVKSKEVEIELKKIKLQLDPRINVILQEQEDPSIARELIEKQEVTPENSQSPWKFLRKSESSKRALTAVLFLMAITILSGPIVLQVYAEPLFKEAIPTMKPNTCSILLAVDYLAAALVLMTSTSVASGFFNILLGSQLHFHWAPHWFTAFVIYAYSFVFNFGAAVVPFVMTAEVRGLCNSLTMACMWIMNFVTLIIFNPLVESIGLGPTFYFFSIICFIGATYSNFCLPETKGLSADAIQVLFIKKKRNIENSFVGTLGNFLMGLLFVWPSYTLNLYTSKNTTLLSKPMTEIEGSLLGSLPALGALFGTVSWLMIDMSSSSTVVLIARFLGGISCGACLVHAPIFISEVADESVRGFLASATTFSYCFGVLISYIFGWVLTFRYIVWMNILFCILYVALLLSIMDSPVFLLKKRGPEAARESIAYYKGLSSSSKEVTDALARLKQEIIPAVELINICANDEPEKEKLNDDNGLLMGMVVVQVYAKSIFAQAAPNLSSHLCSVLFAIVLFSGSLFCGLFSDRFGRKILLVTSSAVATLCLLGMGVIMHTNLVPAIFTAVLMLIFCFAFMMGAGSVPYVLVQSIASMILMNLMWIVNFFILGVFPFMIKIFGIHGSFYIFALFGIINVLVGIFLVPETKGLTKGEIQELLLGRRKTMR</sequence>
<feature type="transmembrane region" description="Helical" evidence="5">
    <location>
        <begin position="168"/>
        <end position="189"/>
    </location>
</feature>
<feature type="transmembrane region" description="Helical" evidence="5">
    <location>
        <begin position="741"/>
        <end position="762"/>
    </location>
</feature>
<keyword evidence="2 5" id="KW-0812">Transmembrane</keyword>
<feature type="domain" description="Major facilitator superfamily (MFS) profile" evidence="6">
    <location>
        <begin position="1"/>
        <end position="194"/>
    </location>
</feature>
<evidence type="ECO:0000313" key="7">
    <source>
        <dbReference type="EMBL" id="VVC99952.1"/>
    </source>
</evidence>
<proteinExistence type="predicted"/>
<feature type="transmembrane region" description="Helical" evidence="5">
    <location>
        <begin position="396"/>
        <end position="416"/>
    </location>
</feature>
<dbReference type="Proteomes" id="UP000324832">
    <property type="component" value="Unassembled WGS sequence"/>
</dbReference>
<gene>
    <name evidence="7" type="ORF">LSINAPIS_LOCUS10704</name>
</gene>
<evidence type="ECO:0000259" key="6">
    <source>
        <dbReference type="PROSITE" id="PS50850"/>
    </source>
</evidence>
<dbReference type="PROSITE" id="PS50850">
    <property type="entry name" value="MFS"/>
    <property type="match status" value="2"/>
</dbReference>
<feature type="domain" description="Major facilitator superfamily (MFS) profile" evidence="6">
    <location>
        <begin position="363"/>
        <end position="852"/>
    </location>
</feature>
<dbReference type="InterPro" id="IPR036259">
    <property type="entry name" value="MFS_trans_sf"/>
</dbReference>
<feature type="transmembrane region" description="Helical" evidence="5">
    <location>
        <begin position="323"/>
        <end position="349"/>
    </location>
</feature>
<dbReference type="EMBL" id="FZQP02004444">
    <property type="protein sequence ID" value="VVC99952.1"/>
    <property type="molecule type" value="Genomic_DNA"/>
</dbReference>
<accession>A0A5E4QQK7</accession>
<organism evidence="7 8">
    <name type="scientific">Leptidea sinapis</name>
    <dbReference type="NCBI Taxonomy" id="189913"/>
    <lineage>
        <taxon>Eukaryota</taxon>
        <taxon>Metazoa</taxon>
        <taxon>Ecdysozoa</taxon>
        <taxon>Arthropoda</taxon>
        <taxon>Hexapoda</taxon>
        <taxon>Insecta</taxon>
        <taxon>Pterygota</taxon>
        <taxon>Neoptera</taxon>
        <taxon>Endopterygota</taxon>
        <taxon>Lepidoptera</taxon>
        <taxon>Glossata</taxon>
        <taxon>Ditrysia</taxon>
        <taxon>Papilionoidea</taxon>
        <taxon>Pieridae</taxon>
        <taxon>Dismorphiinae</taxon>
        <taxon>Leptidea</taxon>
    </lineage>
</organism>
<keyword evidence="3 5" id="KW-1133">Transmembrane helix</keyword>
<dbReference type="Pfam" id="PF00083">
    <property type="entry name" value="Sugar_tr"/>
    <property type="match status" value="3"/>
</dbReference>
<evidence type="ECO:0000256" key="3">
    <source>
        <dbReference type="ARBA" id="ARBA00022989"/>
    </source>
</evidence>
<feature type="transmembrane region" description="Helical" evidence="5">
    <location>
        <begin position="423"/>
        <end position="441"/>
    </location>
</feature>
<dbReference type="SUPFAM" id="SSF103473">
    <property type="entry name" value="MFS general substrate transporter"/>
    <property type="match status" value="2"/>
</dbReference>
<keyword evidence="8" id="KW-1185">Reference proteome</keyword>
<dbReference type="AlphaFoldDB" id="A0A5E4QQK7"/>
<feature type="transmembrane region" description="Helical" evidence="5">
    <location>
        <begin position="361"/>
        <end position="384"/>
    </location>
</feature>
<evidence type="ECO:0000256" key="4">
    <source>
        <dbReference type="ARBA" id="ARBA00023136"/>
    </source>
</evidence>
<evidence type="ECO:0000313" key="8">
    <source>
        <dbReference type="Proteomes" id="UP000324832"/>
    </source>
</evidence>
<dbReference type="InterPro" id="IPR050549">
    <property type="entry name" value="MFS_Trehalose_Transporter"/>
</dbReference>
<dbReference type="PROSITE" id="PS00217">
    <property type="entry name" value="SUGAR_TRANSPORT_2"/>
    <property type="match status" value="1"/>
</dbReference>
<feature type="transmembrane region" description="Helical" evidence="5">
    <location>
        <begin position="469"/>
        <end position="489"/>
    </location>
</feature>
<protein>
    <recommendedName>
        <fullName evidence="6">Major facilitator superfamily (MFS) profile domain-containing protein</fullName>
    </recommendedName>
</protein>
<feature type="transmembrane region" description="Helical" evidence="5">
    <location>
        <begin position="572"/>
        <end position="593"/>
    </location>
</feature>
<feature type="transmembrane region" description="Helical" evidence="5">
    <location>
        <begin position="805"/>
        <end position="824"/>
    </location>
</feature>
<dbReference type="InterPro" id="IPR005828">
    <property type="entry name" value="MFS_sugar_transport-like"/>
</dbReference>
<feature type="transmembrane region" description="Helical" evidence="5">
    <location>
        <begin position="768"/>
        <end position="793"/>
    </location>
</feature>
<dbReference type="Gene3D" id="1.20.1250.20">
    <property type="entry name" value="MFS general substrate transporter like domains"/>
    <property type="match status" value="3"/>
</dbReference>
<evidence type="ECO:0000256" key="1">
    <source>
        <dbReference type="ARBA" id="ARBA00004141"/>
    </source>
</evidence>
<keyword evidence="4 5" id="KW-0472">Membrane</keyword>
<dbReference type="PANTHER" id="PTHR48021">
    <property type="match status" value="1"/>
</dbReference>
<dbReference type="GO" id="GO:0022857">
    <property type="term" value="F:transmembrane transporter activity"/>
    <property type="evidence" value="ECO:0007669"/>
    <property type="project" value="InterPro"/>
</dbReference>
<feature type="transmembrane region" description="Helical" evidence="5">
    <location>
        <begin position="830"/>
        <end position="848"/>
    </location>
</feature>